<comment type="subunit">
    <text evidence="3">F-type ATPases have 2 components, CF(1) - the catalytic core - and CF(0) - the membrane proton channel.</text>
</comment>
<evidence type="ECO:0000256" key="10">
    <source>
        <dbReference type="ARBA" id="ARBA00023128"/>
    </source>
</evidence>
<gene>
    <name evidence="14" type="primary">ATP8</name>
</gene>
<evidence type="ECO:0000256" key="3">
    <source>
        <dbReference type="ARBA" id="ARBA00011291"/>
    </source>
</evidence>
<keyword evidence="6 12" id="KW-0812">Transmembrane</keyword>
<dbReference type="RefSeq" id="YP_054534.1">
    <property type="nucleotide sequence ID" value="NC_006080.1"/>
</dbReference>
<comment type="similarity">
    <text evidence="2 12">Belongs to the ATPase protein 8 family.</text>
</comment>
<sequence length="52" mass="6196">MPQMSPLKWLILFIMFSLCYLLFASIMYFNSNTPDPSLSDTTIKKTTMNWKW</sequence>
<evidence type="ECO:0000256" key="6">
    <source>
        <dbReference type="ARBA" id="ARBA00022692"/>
    </source>
</evidence>
<accession>Q6DVL6</accession>
<keyword evidence="4 12" id="KW-0813">Transport</keyword>
<evidence type="ECO:0000256" key="12">
    <source>
        <dbReference type="RuleBase" id="RU003661"/>
    </source>
</evidence>
<keyword evidence="8 13" id="KW-1133">Transmembrane helix</keyword>
<protein>
    <recommendedName>
        <fullName evidence="12">ATP synthase complex subunit 8</fullName>
    </recommendedName>
</protein>
<evidence type="ECO:0000256" key="8">
    <source>
        <dbReference type="ARBA" id="ARBA00022989"/>
    </source>
</evidence>
<keyword evidence="5 12" id="KW-0138">CF(0)</keyword>
<keyword evidence="10 12" id="KW-0496">Mitochondrion</keyword>
<evidence type="ECO:0000256" key="13">
    <source>
        <dbReference type="SAM" id="Phobius"/>
    </source>
</evidence>
<geneLocation type="mitochondrion" evidence="14"/>
<dbReference type="EMBL" id="AY639935">
    <property type="protein sequence ID" value="AAT69283.1"/>
    <property type="molecule type" value="Genomic_DNA"/>
</dbReference>
<name>Q6DVL6_THEDO</name>
<keyword evidence="7 12" id="KW-0375">Hydrogen ion transport</keyword>
<proteinExistence type="inferred from homology"/>
<evidence type="ECO:0000256" key="1">
    <source>
        <dbReference type="ARBA" id="ARBA00004304"/>
    </source>
</evidence>
<dbReference type="Pfam" id="PF00895">
    <property type="entry name" value="ATP-synt_8"/>
    <property type="match status" value="1"/>
</dbReference>
<dbReference type="CTD" id="4509"/>
<dbReference type="InterPro" id="IPR001421">
    <property type="entry name" value="ATP8_metazoa"/>
</dbReference>
<keyword evidence="11 13" id="KW-0472">Membrane</keyword>
<evidence type="ECO:0000313" key="14">
    <source>
        <dbReference type="EMBL" id="AAT69283.1"/>
    </source>
</evidence>
<evidence type="ECO:0000256" key="9">
    <source>
        <dbReference type="ARBA" id="ARBA00023065"/>
    </source>
</evidence>
<dbReference type="GeneID" id="2914167"/>
<dbReference type="GO" id="GO:0031966">
    <property type="term" value="C:mitochondrial membrane"/>
    <property type="evidence" value="ECO:0007669"/>
    <property type="project" value="UniProtKB-SubCell"/>
</dbReference>
<comment type="subcellular location">
    <subcellularLocation>
        <location evidence="1 12">Mitochondrion membrane</location>
        <topology evidence="1 12">Single-pass membrane protein</topology>
    </subcellularLocation>
</comment>
<dbReference type="AlphaFoldDB" id="Q6DVL6"/>
<organism evidence="14">
    <name type="scientific">Thermobia domestica</name>
    <name type="common">Firebrat</name>
    <name type="synonym">Lepisma domestica</name>
    <dbReference type="NCBI Taxonomy" id="89055"/>
    <lineage>
        <taxon>Eukaryota</taxon>
        <taxon>Metazoa</taxon>
        <taxon>Ecdysozoa</taxon>
        <taxon>Arthropoda</taxon>
        <taxon>Hexapoda</taxon>
        <taxon>Insecta</taxon>
        <taxon>Zygentoma</taxon>
        <taxon>Lepismatidae</taxon>
        <taxon>Thermobia</taxon>
    </lineage>
</organism>
<evidence type="ECO:0000256" key="11">
    <source>
        <dbReference type="ARBA" id="ARBA00023136"/>
    </source>
</evidence>
<evidence type="ECO:0000256" key="7">
    <source>
        <dbReference type="ARBA" id="ARBA00022781"/>
    </source>
</evidence>
<dbReference type="GO" id="GO:0045259">
    <property type="term" value="C:proton-transporting ATP synthase complex"/>
    <property type="evidence" value="ECO:0007669"/>
    <property type="project" value="UniProtKB-KW"/>
</dbReference>
<keyword evidence="9 12" id="KW-0406">Ion transport</keyword>
<evidence type="ECO:0000256" key="5">
    <source>
        <dbReference type="ARBA" id="ARBA00022547"/>
    </source>
</evidence>
<reference evidence="14" key="1">
    <citation type="journal article" date="2005" name="Proc. R. Soc. B">
        <title>Mitochondrial genomes suggest that hexapods and crustaceans are mutually paraphyletic.</title>
        <authorList>
            <person name="Cook C.E."/>
            <person name="Yue Q."/>
            <person name="Akam M."/>
        </authorList>
    </citation>
    <scope>NUCLEOTIDE SEQUENCE</scope>
</reference>
<dbReference type="GO" id="GO:0015078">
    <property type="term" value="F:proton transmembrane transporter activity"/>
    <property type="evidence" value="ECO:0007669"/>
    <property type="project" value="InterPro"/>
</dbReference>
<dbReference type="GO" id="GO:0015986">
    <property type="term" value="P:proton motive force-driven ATP synthesis"/>
    <property type="evidence" value="ECO:0007669"/>
    <property type="project" value="InterPro"/>
</dbReference>
<evidence type="ECO:0000256" key="2">
    <source>
        <dbReference type="ARBA" id="ARBA00008892"/>
    </source>
</evidence>
<evidence type="ECO:0000256" key="4">
    <source>
        <dbReference type="ARBA" id="ARBA00022448"/>
    </source>
</evidence>
<feature type="transmembrane region" description="Helical" evidence="13">
    <location>
        <begin position="7"/>
        <end position="29"/>
    </location>
</feature>